<gene>
    <name evidence="2" type="ORF">K435DRAFT_801633</name>
</gene>
<reference evidence="2 3" key="1">
    <citation type="journal article" date="2019" name="Nat. Ecol. Evol.">
        <title>Megaphylogeny resolves global patterns of mushroom evolution.</title>
        <authorList>
            <person name="Varga T."/>
            <person name="Krizsan K."/>
            <person name="Foldi C."/>
            <person name="Dima B."/>
            <person name="Sanchez-Garcia M."/>
            <person name="Sanchez-Ramirez S."/>
            <person name="Szollosi G.J."/>
            <person name="Szarkandi J.G."/>
            <person name="Papp V."/>
            <person name="Albert L."/>
            <person name="Andreopoulos W."/>
            <person name="Angelini C."/>
            <person name="Antonin V."/>
            <person name="Barry K.W."/>
            <person name="Bougher N.L."/>
            <person name="Buchanan P."/>
            <person name="Buyck B."/>
            <person name="Bense V."/>
            <person name="Catcheside P."/>
            <person name="Chovatia M."/>
            <person name="Cooper J."/>
            <person name="Damon W."/>
            <person name="Desjardin D."/>
            <person name="Finy P."/>
            <person name="Geml J."/>
            <person name="Haridas S."/>
            <person name="Hughes K."/>
            <person name="Justo A."/>
            <person name="Karasinski D."/>
            <person name="Kautmanova I."/>
            <person name="Kiss B."/>
            <person name="Kocsube S."/>
            <person name="Kotiranta H."/>
            <person name="LaButti K.M."/>
            <person name="Lechner B.E."/>
            <person name="Liimatainen K."/>
            <person name="Lipzen A."/>
            <person name="Lukacs Z."/>
            <person name="Mihaltcheva S."/>
            <person name="Morgado L.N."/>
            <person name="Niskanen T."/>
            <person name="Noordeloos M.E."/>
            <person name="Ohm R.A."/>
            <person name="Ortiz-Santana B."/>
            <person name="Ovrebo C."/>
            <person name="Racz N."/>
            <person name="Riley R."/>
            <person name="Savchenko A."/>
            <person name="Shiryaev A."/>
            <person name="Soop K."/>
            <person name="Spirin V."/>
            <person name="Szebenyi C."/>
            <person name="Tomsovsky M."/>
            <person name="Tulloss R.E."/>
            <person name="Uehling J."/>
            <person name="Grigoriev I.V."/>
            <person name="Vagvolgyi C."/>
            <person name="Papp T."/>
            <person name="Martin F.M."/>
            <person name="Miettinen O."/>
            <person name="Hibbett D.S."/>
            <person name="Nagy L.G."/>
        </authorList>
    </citation>
    <scope>NUCLEOTIDE SEQUENCE [LARGE SCALE GENOMIC DNA]</scope>
    <source>
        <strain evidence="2 3">CBS 962.96</strain>
    </source>
</reference>
<protein>
    <submittedName>
        <fullName evidence="2">Uncharacterized protein</fullName>
    </submittedName>
</protein>
<evidence type="ECO:0000313" key="3">
    <source>
        <dbReference type="Proteomes" id="UP000297245"/>
    </source>
</evidence>
<dbReference type="EMBL" id="ML179320">
    <property type="protein sequence ID" value="THU90956.1"/>
    <property type="molecule type" value="Genomic_DNA"/>
</dbReference>
<dbReference type="AlphaFoldDB" id="A0A4S8LNM3"/>
<organism evidence="2 3">
    <name type="scientific">Dendrothele bispora (strain CBS 962.96)</name>
    <dbReference type="NCBI Taxonomy" id="1314807"/>
    <lineage>
        <taxon>Eukaryota</taxon>
        <taxon>Fungi</taxon>
        <taxon>Dikarya</taxon>
        <taxon>Basidiomycota</taxon>
        <taxon>Agaricomycotina</taxon>
        <taxon>Agaricomycetes</taxon>
        <taxon>Agaricomycetidae</taxon>
        <taxon>Agaricales</taxon>
        <taxon>Agaricales incertae sedis</taxon>
        <taxon>Dendrothele</taxon>
    </lineage>
</organism>
<dbReference type="Proteomes" id="UP000297245">
    <property type="component" value="Unassembled WGS sequence"/>
</dbReference>
<proteinExistence type="predicted"/>
<feature type="compositionally biased region" description="Basic and acidic residues" evidence="1">
    <location>
        <begin position="153"/>
        <end position="167"/>
    </location>
</feature>
<keyword evidence="3" id="KW-1185">Reference proteome</keyword>
<sequence length="204" mass="22688">MEMRSSLEKKPKRDTGACETGGYYHCHCCQDGQTRVGAVVREDGEFDSEVDHSADAYYGHRDQVAIVDGFVALVFLASPSEEQKSWKPSTITERGQLATYGLRPKGFDVDECFFLRDKKGLPGKFRRRTTMSSRRDKELVFLAIVQVLVKGEGRGGRGKGGKDREEGGEGEAVPTFSDEPKWRVSPRKGSVEKQFGTLNASDGW</sequence>
<name>A0A4S8LNM3_DENBC</name>
<accession>A0A4S8LNM3</accession>
<evidence type="ECO:0000313" key="2">
    <source>
        <dbReference type="EMBL" id="THU90956.1"/>
    </source>
</evidence>
<feature type="region of interest" description="Disordered" evidence="1">
    <location>
        <begin position="153"/>
        <end position="204"/>
    </location>
</feature>
<evidence type="ECO:0000256" key="1">
    <source>
        <dbReference type="SAM" id="MobiDB-lite"/>
    </source>
</evidence>